<dbReference type="SMART" id="SM00382">
    <property type="entry name" value="AAA"/>
    <property type="match status" value="1"/>
</dbReference>
<organism evidence="7 8">
    <name type="scientific">Candidatus Falkowbacteria bacterium CG10_big_fil_rev_8_21_14_0_10_43_10</name>
    <dbReference type="NCBI Taxonomy" id="1974567"/>
    <lineage>
        <taxon>Bacteria</taxon>
        <taxon>Candidatus Falkowiibacteriota</taxon>
    </lineage>
</organism>
<comment type="caution">
    <text evidence="7">The sequence shown here is derived from an EMBL/GenBank/DDBJ whole genome shotgun (WGS) entry which is preliminary data.</text>
</comment>
<dbReference type="Gene3D" id="1.10.3710.10">
    <property type="entry name" value="DNA polymerase III clamp loader subunits, C-terminal domain"/>
    <property type="match status" value="1"/>
</dbReference>
<reference evidence="8" key="1">
    <citation type="submission" date="2017-09" db="EMBL/GenBank/DDBJ databases">
        <title>Depth-based differentiation of microbial function through sediment-hosted aquifers and enrichment of novel symbionts in the deep terrestrial subsurface.</title>
        <authorList>
            <person name="Probst A.J."/>
            <person name="Ladd B."/>
            <person name="Jarett J.K."/>
            <person name="Geller-Mcgrath D.E."/>
            <person name="Sieber C.M.K."/>
            <person name="Emerson J.B."/>
            <person name="Anantharaman K."/>
            <person name="Thomas B.C."/>
            <person name="Malmstrom R."/>
            <person name="Stieglmeier M."/>
            <person name="Klingl A."/>
            <person name="Woyke T."/>
            <person name="Ryan C.M."/>
            <person name="Banfield J.F."/>
        </authorList>
    </citation>
    <scope>NUCLEOTIDE SEQUENCE [LARGE SCALE GENOMIC DNA]</scope>
</reference>
<dbReference type="GO" id="GO:0017116">
    <property type="term" value="F:single-stranded DNA helicase activity"/>
    <property type="evidence" value="ECO:0007669"/>
    <property type="project" value="TreeGrafter"/>
</dbReference>
<comment type="function">
    <text evidence="1">DNA-dependent ATPase that plays important roles in cellular responses to stalled DNA replication processes.</text>
</comment>
<evidence type="ECO:0000256" key="3">
    <source>
        <dbReference type="ARBA" id="ARBA00022705"/>
    </source>
</evidence>
<gene>
    <name evidence="7" type="ORF">COT99_03655</name>
</gene>
<dbReference type="PANTHER" id="PTHR13779">
    <property type="entry name" value="WERNER HELICASE-INTERACTING PROTEIN 1 FAMILY MEMBER"/>
    <property type="match status" value="1"/>
</dbReference>
<dbReference type="FunFam" id="1.20.272.10:FF:000001">
    <property type="entry name" value="Putative AAA family ATPase"/>
    <property type="match status" value="1"/>
</dbReference>
<sequence length="415" mass="46227">MPRTNIIQHNAPLADRMRPKTLNDFVGQENIIGSGKILRQAIKGDNVPSIIFWGPPGCGKTTLARIIAGATNSEFLQLSAVMSGVKDIRAAVAKAKDLQAVNKRTILFIDEIHRFNKSQQDSLLPYVENGTITLIGATTENPSFEVISALLSRCRVFILEKLTAEHIKALAERALNSVPELKNVKIEDEALQFLCEMSDGDARVALNALEFASRTARTRTDLNADKHESRIIINRGRIEDALQKSLMYDKAGEEHYNIISALHKSMRGSDADAALYYLARMLEGGEDPLYIARRLIRFASEDIGIANSYALEQAVAAYNACHYIGMPECSVNLAQAVVYMAKSKKSNELYAAYGKAQADVKQYGALPVPLHIRNAPTKLMKELNYGKGYKYSPEYGYKEKQEYLPPQIKNHRYLT</sequence>
<dbReference type="PANTHER" id="PTHR13779:SF7">
    <property type="entry name" value="ATPASE WRNIP1"/>
    <property type="match status" value="1"/>
</dbReference>
<dbReference type="InterPro" id="IPR027417">
    <property type="entry name" value="P-loop_NTPase"/>
</dbReference>
<dbReference type="SUPFAM" id="SSF48019">
    <property type="entry name" value="post-AAA+ oligomerization domain-like"/>
    <property type="match status" value="1"/>
</dbReference>
<dbReference type="Pfam" id="PF12002">
    <property type="entry name" value="MgsA_C"/>
    <property type="match status" value="1"/>
</dbReference>
<dbReference type="GO" id="GO:0003677">
    <property type="term" value="F:DNA binding"/>
    <property type="evidence" value="ECO:0007669"/>
    <property type="project" value="InterPro"/>
</dbReference>
<dbReference type="FunFam" id="3.40.50.300:FF:000137">
    <property type="entry name" value="Replication-associated recombination protein A"/>
    <property type="match status" value="1"/>
</dbReference>
<dbReference type="InterPro" id="IPR003959">
    <property type="entry name" value="ATPase_AAA_core"/>
</dbReference>
<dbReference type="InterPro" id="IPR032423">
    <property type="entry name" value="AAA_assoc_2"/>
</dbReference>
<dbReference type="InterPro" id="IPR008921">
    <property type="entry name" value="DNA_pol3_clamp-load_cplx_C"/>
</dbReference>
<dbReference type="AlphaFoldDB" id="A0A2H0V1E9"/>
<dbReference type="GO" id="GO:0008047">
    <property type="term" value="F:enzyme activator activity"/>
    <property type="evidence" value="ECO:0007669"/>
    <property type="project" value="TreeGrafter"/>
</dbReference>
<keyword evidence="4" id="KW-0547">Nucleotide-binding</keyword>
<dbReference type="Gene3D" id="1.10.8.60">
    <property type="match status" value="1"/>
</dbReference>
<keyword evidence="5" id="KW-0067">ATP-binding</keyword>
<dbReference type="Proteomes" id="UP000228626">
    <property type="component" value="Unassembled WGS sequence"/>
</dbReference>
<dbReference type="InterPro" id="IPR003593">
    <property type="entry name" value="AAA+_ATPase"/>
</dbReference>
<evidence type="ECO:0000256" key="5">
    <source>
        <dbReference type="ARBA" id="ARBA00022840"/>
    </source>
</evidence>
<evidence type="ECO:0000256" key="4">
    <source>
        <dbReference type="ARBA" id="ARBA00022741"/>
    </source>
</evidence>
<dbReference type="CDD" id="cd18139">
    <property type="entry name" value="HLD_clamp_RarA"/>
    <property type="match status" value="1"/>
</dbReference>
<dbReference type="GO" id="GO:0005524">
    <property type="term" value="F:ATP binding"/>
    <property type="evidence" value="ECO:0007669"/>
    <property type="project" value="UniProtKB-KW"/>
</dbReference>
<dbReference type="GO" id="GO:0000731">
    <property type="term" value="P:DNA synthesis involved in DNA repair"/>
    <property type="evidence" value="ECO:0007669"/>
    <property type="project" value="TreeGrafter"/>
</dbReference>
<dbReference type="EMBL" id="PFAR01000044">
    <property type="protein sequence ID" value="PIR92913.1"/>
    <property type="molecule type" value="Genomic_DNA"/>
</dbReference>
<dbReference type="Pfam" id="PF16193">
    <property type="entry name" value="AAA_assoc_2"/>
    <property type="match status" value="1"/>
</dbReference>
<dbReference type="Gene3D" id="1.20.272.10">
    <property type="match status" value="1"/>
</dbReference>
<comment type="similarity">
    <text evidence="2">Belongs to the AAA ATPase family. RarA/MGS1/WRNIP1 subfamily.</text>
</comment>
<evidence type="ECO:0000313" key="7">
    <source>
        <dbReference type="EMBL" id="PIR92913.1"/>
    </source>
</evidence>
<name>A0A2H0V1E9_9BACT</name>
<dbReference type="SUPFAM" id="SSF52540">
    <property type="entry name" value="P-loop containing nucleoside triphosphate hydrolases"/>
    <property type="match status" value="1"/>
</dbReference>
<dbReference type="InterPro" id="IPR021886">
    <property type="entry name" value="MgsA_C"/>
</dbReference>
<accession>A0A2H0V1E9</accession>
<dbReference type="Pfam" id="PF00004">
    <property type="entry name" value="AAA"/>
    <property type="match status" value="1"/>
</dbReference>
<dbReference type="InterPro" id="IPR051314">
    <property type="entry name" value="AAA_ATPase_RarA/MGS1/WRNIP1"/>
</dbReference>
<evidence type="ECO:0000256" key="2">
    <source>
        <dbReference type="ARBA" id="ARBA00008959"/>
    </source>
</evidence>
<dbReference type="Gene3D" id="3.40.50.300">
    <property type="entry name" value="P-loop containing nucleotide triphosphate hydrolases"/>
    <property type="match status" value="1"/>
</dbReference>
<dbReference type="CDD" id="cd00009">
    <property type="entry name" value="AAA"/>
    <property type="match status" value="1"/>
</dbReference>
<dbReference type="GO" id="GO:0016887">
    <property type="term" value="F:ATP hydrolysis activity"/>
    <property type="evidence" value="ECO:0007669"/>
    <property type="project" value="InterPro"/>
</dbReference>
<proteinExistence type="inferred from homology"/>
<feature type="domain" description="AAA+ ATPase" evidence="6">
    <location>
        <begin position="46"/>
        <end position="162"/>
    </location>
</feature>
<evidence type="ECO:0000313" key="8">
    <source>
        <dbReference type="Proteomes" id="UP000228626"/>
    </source>
</evidence>
<dbReference type="GO" id="GO:0006261">
    <property type="term" value="P:DNA-templated DNA replication"/>
    <property type="evidence" value="ECO:0007669"/>
    <property type="project" value="TreeGrafter"/>
</dbReference>
<evidence type="ECO:0000256" key="1">
    <source>
        <dbReference type="ARBA" id="ARBA00002393"/>
    </source>
</evidence>
<evidence type="ECO:0000259" key="6">
    <source>
        <dbReference type="SMART" id="SM00382"/>
    </source>
</evidence>
<keyword evidence="3" id="KW-0235">DNA replication</keyword>
<protein>
    <submittedName>
        <fullName evidence="7">AAA family ATPase</fullName>
    </submittedName>
</protein>